<evidence type="ECO:0000313" key="2">
    <source>
        <dbReference type="EMBL" id="PVH98060.1"/>
    </source>
</evidence>
<sequence>MSHSSERRLSTGGKPPVRIRQRYMVERVPSHDSTPCFTAWPCNEILQIPQGWSASDFTTDNERPQRSIQIYDTTPGADNLDHLKHLVETLHSETDEERQVQDRGRPNRLDLWGMPLPSDTNTQTRIEKCIAHMSAEIAWRNTVENFEFEISPICSRDKWGRALLIIDRPEERWSQDDGGFVAVFWDANETWSETHAIRADTGNEELEVNRYSRNELDGVLLNFWLGIS</sequence>
<dbReference type="AlphaFoldDB" id="A0A2V1DIW2"/>
<name>A0A2V1DIW2_9PLEO</name>
<dbReference type="OrthoDB" id="5190067at2759"/>
<protein>
    <submittedName>
        <fullName evidence="2">Uncharacterized protein</fullName>
    </submittedName>
</protein>
<organism evidence="2 3">
    <name type="scientific">Periconia macrospinosa</name>
    <dbReference type="NCBI Taxonomy" id="97972"/>
    <lineage>
        <taxon>Eukaryota</taxon>
        <taxon>Fungi</taxon>
        <taxon>Dikarya</taxon>
        <taxon>Ascomycota</taxon>
        <taxon>Pezizomycotina</taxon>
        <taxon>Dothideomycetes</taxon>
        <taxon>Pleosporomycetidae</taxon>
        <taxon>Pleosporales</taxon>
        <taxon>Massarineae</taxon>
        <taxon>Periconiaceae</taxon>
        <taxon>Periconia</taxon>
    </lineage>
</organism>
<evidence type="ECO:0000313" key="3">
    <source>
        <dbReference type="Proteomes" id="UP000244855"/>
    </source>
</evidence>
<evidence type="ECO:0000256" key="1">
    <source>
        <dbReference type="SAM" id="MobiDB-lite"/>
    </source>
</evidence>
<dbReference type="Proteomes" id="UP000244855">
    <property type="component" value="Unassembled WGS sequence"/>
</dbReference>
<proteinExistence type="predicted"/>
<gene>
    <name evidence="2" type="ORF">DM02DRAFT_61357</name>
</gene>
<dbReference type="EMBL" id="KZ805422">
    <property type="protein sequence ID" value="PVH98060.1"/>
    <property type="molecule type" value="Genomic_DNA"/>
</dbReference>
<feature type="region of interest" description="Disordered" evidence="1">
    <location>
        <begin position="93"/>
        <end position="116"/>
    </location>
</feature>
<feature type="compositionally biased region" description="Basic and acidic residues" evidence="1">
    <location>
        <begin position="93"/>
        <end position="108"/>
    </location>
</feature>
<reference evidence="2 3" key="1">
    <citation type="journal article" date="2018" name="Sci. Rep.">
        <title>Comparative genomics provides insights into the lifestyle and reveals functional heterogeneity of dark septate endophytic fungi.</title>
        <authorList>
            <person name="Knapp D.G."/>
            <person name="Nemeth J.B."/>
            <person name="Barry K."/>
            <person name="Hainaut M."/>
            <person name="Henrissat B."/>
            <person name="Johnson J."/>
            <person name="Kuo A."/>
            <person name="Lim J.H.P."/>
            <person name="Lipzen A."/>
            <person name="Nolan M."/>
            <person name="Ohm R.A."/>
            <person name="Tamas L."/>
            <person name="Grigoriev I.V."/>
            <person name="Spatafora J.W."/>
            <person name="Nagy L.G."/>
            <person name="Kovacs G.M."/>
        </authorList>
    </citation>
    <scope>NUCLEOTIDE SEQUENCE [LARGE SCALE GENOMIC DNA]</scope>
    <source>
        <strain evidence="2 3">DSE2036</strain>
    </source>
</reference>
<accession>A0A2V1DIW2</accession>
<keyword evidence="3" id="KW-1185">Reference proteome</keyword>